<evidence type="ECO:0000313" key="4">
    <source>
        <dbReference type="Proteomes" id="UP000314294"/>
    </source>
</evidence>
<keyword evidence="4" id="KW-1185">Reference proteome</keyword>
<gene>
    <name evidence="3" type="ORF">EYF80_003252</name>
</gene>
<feature type="region of interest" description="Disordered" evidence="1">
    <location>
        <begin position="1"/>
        <end position="27"/>
    </location>
</feature>
<sequence>MVVSLPGVAGALPERDGVQPRPSSRPGVWGTSWYDGYEAGGSEEARLTSVPVGEMEKTSSAESSLSSSVTIPFPGVCGRSASSAGDVGLLLIRRSGSLSRRQPVGVTGLRFSMFPNDSSVQSGLSISTSRLRSEWDESSKLPENESEESKVITITIIIIIIIITIIITITISLHQSSKALKAVPSIIRRVMSFLTIDFSSSMMTSITLSIVTL</sequence>
<keyword evidence="2" id="KW-1133">Transmembrane helix</keyword>
<protein>
    <submittedName>
        <fullName evidence="3">Uncharacterized protein</fullName>
    </submittedName>
</protein>
<evidence type="ECO:0000256" key="1">
    <source>
        <dbReference type="SAM" id="MobiDB-lite"/>
    </source>
</evidence>
<evidence type="ECO:0000256" key="2">
    <source>
        <dbReference type="SAM" id="Phobius"/>
    </source>
</evidence>
<feature type="transmembrane region" description="Helical" evidence="2">
    <location>
        <begin position="151"/>
        <end position="173"/>
    </location>
</feature>
<evidence type="ECO:0000313" key="3">
    <source>
        <dbReference type="EMBL" id="TNN86482.1"/>
    </source>
</evidence>
<keyword evidence="2" id="KW-0472">Membrane</keyword>
<reference evidence="3 4" key="1">
    <citation type="submission" date="2019-03" db="EMBL/GenBank/DDBJ databases">
        <title>First draft genome of Liparis tanakae, snailfish: a comprehensive survey of snailfish specific genes.</title>
        <authorList>
            <person name="Kim W."/>
            <person name="Song I."/>
            <person name="Jeong J.-H."/>
            <person name="Kim D."/>
            <person name="Kim S."/>
            <person name="Ryu S."/>
            <person name="Song J.Y."/>
            <person name="Lee S.K."/>
        </authorList>
    </citation>
    <scope>NUCLEOTIDE SEQUENCE [LARGE SCALE GENOMIC DNA]</scope>
    <source>
        <tissue evidence="3">Muscle</tissue>
    </source>
</reference>
<accession>A0A4Z2JAQ8</accession>
<dbReference type="AlphaFoldDB" id="A0A4Z2JAQ8"/>
<keyword evidence="2" id="KW-0812">Transmembrane</keyword>
<proteinExistence type="predicted"/>
<comment type="caution">
    <text evidence="3">The sequence shown here is derived from an EMBL/GenBank/DDBJ whole genome shotgun (WGS) entry which is preliminary data.</text>
</comment>
<feature type="transmembrane region" description="Helical" evidence="2">
    <location>
        <begin position="193"/>
        <end position="211"/>
    </location>
</feature>
<organism evidence="3 4">
    <name type="scientific">Liparis tanakae</name>
    <name type="common">Tanaka's snailfish</name>
    <dbReference type="NCBI Taxonomy" id="230148"/>
    <lineage>
        <taxon>Eukaryota</taxon>
        <taxon>Metazoa</taxon>
        <taxon>Chordata</taxon>
        <taxon>Craniata</taxon>
        <taxon>Vertebrata</taxon>
        <taxon>Euteleostomi</taxon>
        <taxon>Actinopterygii</taxon>
        <taxon>Neopterygii</taxon>
        <taxon>Teleostei</taxon>
        <taxon>Neoteleostei</taxon>
        <taxon>Acanthomorphata</taxon>
        <taxon>Eupercaria</taxon>
        <taxon>Perciformes</taxon>
        <taxon>Cottioidei</taxon>
        <taxon>Cottales</taxon>
        <taxon>Liparidae</taxon>
        <taxon>Liparis</taxon>
    </lineage>
</organism>
<name>A0A4Z2JAQ8_9TELE</name>
<dbReference type="EMBL" id="SRLO01000015">
    <property type="protein sequence ID" value="TNN86482.1"/>
    <property type="molecule type" value="Genomic_DNA"/>
</dbReference>
<dbReference type="Proteomes" id="UP000314294">
    <property type="component" value="Unassembled WGS sequence"/>
</dbReference>